<protein>
    <submittedName>
        <fullName evidence="2">Uncharacterized protein</fullName>
    </submittedName>
</protein>
<reference evidence="2 3" key="2">
    <citation type="submission" date="2019-09" db="EMBL/GenBank/DDBJ databases">
        <authorList>
            <person name="Depoorter E."/>
        </authorList>
    </citation>
    <scope>NUCLEOTIDE SEQUENCE [LARGE SCALE GENOMIC DNA]</scope>
    <source>
        <strain evidence="2">LMG 26883</strain>
    </source>
</reference>
<evidence type="ECO:0000313" key="2">
    <source>
        <dbReference type="EMBL" id="VWC17275.1"/>
    </source>
</evidence>
<evidence type="ECO:0000313" key="4">
    <source>
        <dbReference type="Proteomes" id="UP001248067"/>
    </source>
</evidence>
<keyword evidence="4" id="KW-1185">Reference proteome</keyword>
<dbReference type="EMBL" id="CABVPP010000062">
    <property type="protein sequence ID" value="VWC17275.1"/>
    <property type="molecule type" value="Genomic_DNA"/>
</dbReference>
<dbReference type="AlphaFoldDB" id="A0A6P2Q5G8"/>
<accession>A0A6P2Q5G8</accession>
<dbReference type="Proteomes" id="UP001248067">
    <property type="component" value="Unassembled WGS sequence"/>
</dbReference>
<dbReference type="Proteomes" id="UP000494162">
    <property type="component" value="Unassembled WGS sequence"/>
</dbReference>
<sequence>MTSFSQATNELWKSGTENCANAVTDCPEMRFQDIDETPPGALLRMYGIK</sequence>
<organism evidence="2 3">
    <name type="scientific">Burkholderia pseudomultivorans</name>
    <dbReference type="NCBI Taxonomy" id="1207504"/>
    <lineage>
        <taxon>Bacteria</taxon>
        <taxon>Pseudomonadati</taxon>
        <taxon>Pseudomonadota</taxon>
        <taxon>Betaproteobacteria</taxon>
        <taxon>Burkholderiales</taxon>
        <taxon>Burkholderiaceae</taxon>
        <taxon>Burkholderia</taxon>
        <taxon>Burkholderia cepacia complex</taxon>
    </lineage>
</organism>
<reference evidence="1 4" key="1">
    <citation type="submission" date="2019-06" db="EMBL/GenBank/DDBJ databases">
        <title>Evolution of Burkholderia multivorans in the lungs of Cystic Fibrosis patients.</title>
        <authorList>
            <person name="Moreira L.M."/>
        </authorList>
    </citation>
    <scope>NUCLEOTIDE SEQUENCE [LARGE SCALE GENOMIC DNA]</scope>
    <source>
        <strain evidence="1 4">VC13239</strain>
    </source>
</reference>
<dbReference type="EMBL" id="VJSY01000026">
    <property type="protein sequence ID" value="MDR8755240.1"/>
    <property type="molecule type" value="Genomic_DNA"/>
</dbReference>
<evidence type="ECO:0000313" key="3">
    <source>
        <dbReference type="Proteomes" id="UP000494162"/>
    </source>
</evidence>
<evidence type="ECO:0000313" key="1">
    <source>
        <dbReference type="EMBL" id="MDR8755240.1"/>
    </source>
</evidence>
<name>A0A6P2Q5G8_9BURK</name>
<proteinExistence type="predicted"/>
<gene>
    <name evidence="2" type="ORF">BPS26883_05672</name>
    <name evidence="1" type="ORF">FEQ00_03670</name>
</gene>